<organism evidence="2 3">
    <name type="scientific">Lactuca virosa</name>
    <dbReference type="NCBI Taxonomy" id="75947"/>
    <lineage>
        <taxon>Eukaryota</taxon>
        <taxon>Viridiplantae</taxon>
        <taxon>Streptophyta</taxon>
        <taxon>Embryophyta</taxon>
        <taxon>Tracheophyta</taxon>
        <taxon>Spermatophyta</taxon>
        <taxon>Magnoliopsida</taxon>
        <taxon>eudicotyledons</taxon>
        <taxon>Gunneridae</taxon>
        <taxon>Pentapetalae</taxon>
        <taxon>asterids</taxon>
        <taxon>campanulids</taxon>
        <taxon>Asterales</taxon>
        <taxon>Asteraceae</taxon>
        <taxon>Cichorioideae</taxon>
        <taxon>Cichorieae</taxon>
        <taxon>Lactucinae</taxon>
        <taxon>Lactuca</taxon>
    </lineage>
</organism>
<name>A0AAU9M4E1_9ASTR</name>
<evidence type="ECO:0000313" key="2">
    <source>
        <dbReference type="EMBL" id="CAH1420677.1"/>
    </source>
</evidence>
<reference evidence="2 3" key="1">
    <citation type="submission" date="2022-01" db="EMBL/GenBank/DDBJ databases">
        <authorList>
            <person name="Xiong W."/>
            <person name="Schranz E."/>
        </authorList>
    </citation>
    <scope>NUCLEOTIDE SEQUENCE [LARGE SCALE GENOMIC DNA]</scope>
</reference>
<dbReference type="Proteomes" id="UP001157418">
    <property type="component" value="Unassembled WGS sequence"/>
</dbReference>
<accession>A0AAU9M4E1</accession>
<protein>
    <submittedName>
        <fullName evidence="2">Uncharacterized protein</fullName>
    </submittedName>
</protein>
<sequence>MWHARPDGQACDTLHLRAKTRFPAPVLPTSPPFFSLFRHLLHFSRPLLLKRDHRSSGRFAASICEEQSPPQGDEVEDADEHEVEDADEHIPLFDEDAAAFVDPPSPFFQPAVLVAVSICPPHLAGASALLISPPSCSISSPR</sequence>
<keyword evidence="3" id="KW-1185">Reference proteome</keyword>
<evidence type="ECO:0000313" key="3">
    <source>
        <dbReference type="Proteomes" id="UP001157418"/>
    </source>
</evidence>
<dbReference type="EMBL" id="CAKMRJ010001112">
    <property type="protein sequence ID" value="CAH1420677.1"/>
    <property type="molecule type" value="Genomic_DNA"/>
</dbReference>
<evidence type="ECO:0000256" key="1">
    <source>
        <dbReference type="SAM" id="MobiDB-lite"/>
    </source>
</evidence>
<feature type="region of interest" description="Disordered" evidence="1">
    <location>
        <begin position="60"/>
        <end position="88"/>
    </location>
</feature>
<dbReference type="AlphaFoldDB" id="A0AAU9M4E1"/>
<proteinExistence type="predicted"/>
<feature type="compositionally biased region" description="Acidic residues" evidence="1">
    <location>
        <begin position="73"/>
        <end position="88"/>
    </location>
</feature>
<gene>
    <name evidence="2" type="ORF">LVIROSA_LOCUS8127</name>
</gene>
<comment type="caution">
    <text evidence="2">The sequence shown here is derived from an EMBL/GenBank/DDBJ whole genome shotgun (WGS) entry which is preliminary data.</text>
</comment>